<proteinExistence type="predicted"/>
<feature type="domain" description="C2" evidence="4">
    <location>
        <begin position="580"/>
        <end position="697"/>
    </location>
</feature>
<dbReference type="Gene3D" id="2.30.29.30">
    <property type="entry name" value="Pleckstrin-homology domain (PH domain)/Phosphotyrosine-binding domain (PTB)"/>
    <property type="match status" value="1"/>
</dbReference>
<evidence type="ECO:0008006" key="8">
    <source>
        <dbReference type="Google" id="ProtNLM"/>
    </source>
</evidence>
<dbReference type="InterPro" id="IPR001936">
    <property type="entry name" value="RasGAP_dom"/>
</dbReference>
<dbReference type="InterPro" id="IPR027267">
    <property type="entry name" value="AH/BAR_dom_sf"/>
</dbReference>
<dbReference type="Pfam" id="PF00616">
    <property type="entry name" value="RasGAP"/>
    <property type="match status" value="2"/>
</dbReference>
<dbReference type="SMART" id="SM00233">
    <property type="entry name" value="PH"/>
    <property type="match status" value="1"/>
</dbReference>
<feature type="region of interest" description="Disordered" evidence="2">
    <location>
        <begin position="427"/>
        <end position="450"/>
    </location>
</feature>
<dbReference type="PROSITE" id="PS00509">
    <property type="entry name" value="RAS_GTPASE_ACTIV_1"/>
    <property type="match status" value="1"/>
</dbReference>
<evidence type="ECO:0000259" key="5">
    <source>
        <dbReference type="PROSITE" id="PS50018"/>
    </source>
</evidence>
<dbReference type="Gene3D" id="1.10.506.10">
    <property type="entry name" value="GTPase Activation - p120gap, domain 1"/>
    <property type="match status" value="2"/>
</dbReference>
<evidence type="ECO:0000259" key="3">
    <source>
        <dbReference type="PROSITE" id="PS50003"/>
    </source>
</evidence>
<evidence type="ECO:0000256" key="1">
    <source>
        <dbReference type="ARBA" id="ARBA00022468"/>
    </source>
</evidence>
<dbReference type="Gene3D" id="1.20.1270.60">
    <property type="entry name" value="Arfaptin homology (AH) domain/BAR domain"/>
    <property type="match status" value="1"/>
</dbReference>
<dbReference type="InterPro" id="IPR023152">
    <property type="entry name" value="RasGAP_CS"/>
</dbReference>
<dbReference type="PROSITE" id="PS50004">
    <property type="entry name" value="C2"/>
    <property type="match status" value="1"/>
</dbReference>
<dbReference type="GO" id="GO:0005096">
    <property type="term" value="F:GTPase activator activity"/>
    <property type="evidence" value="ECO:0007669"/>
    <property type="project" value="UniProtKB-KW"/>
</dbReference>
<dbReference type="InterPro" id="IPR008936">
    <property type="entry name" value="Rho_GTPase_activation_prot"/>
</dbReference>
<dbReference type="SUPFAM" id="SSF49562">
    <property type="entry name" value="C2 domain (Calcium/lipid-binding domain, CaLB)"/>
    <property type="match status" value="1"/>
</dbReference>
<gene>
    <name evidence="6" type="ORF">BJ085DRAFT_40104</name>
</gene>
<feature type="domain" description="Ras-GAP" evidence="5">
    <location>
        <begin position="801"/>
        <end position="989"/>
    </location>
</feature>
<accession>A0A4P9ZWN1</accession>
<dbReference type="InterPro" id="IPR039360">
    <property type="entry name" value="Ras_GTPase"/>
</dbReference>
<dbReference type="Pfam" id="PF00168">
    <property type="entry name" value="C2"/>
    <property type="match status" value="1"/>
</dbReference>
<sequence length="1131" mass="128065">MSGSFELSPADKLKVEDVHYSLQALSKSLEKWIDVAGRVVEISSEFHSLTSDLVAHILEFKPSYIHDPSSVSGADNGDSHNHFSNAPSLKKLPPIDKSRQTTDYLAAVDSLRNDFKSVVDKLERKVLDPIHRIKNIIDLTPGLRSVYESSEKEYIRCLEKYCASMSPNIDVKTKKDLARKLFQARRQYYSVIFRYHRVIDQIQTNGHTLILSKLEEWMQVFRGWYYTDHKLLVDCLNFLAKDIAHKAINIEKFEEIKSISDDRVTFDMEDKHHNGSFEISPAPNSGYLFYYNPESNESWQRAYYTVEPEGDFVVVSARQTKITELLRRPIVDLSATPTMFQNRIYVVELATDGQLICYVQLTNQHEVQRTMRIFGEQFLSGKESLGDGASILGYKIISRDSSNSQNAPKITAKEITENLERMAVYDLPPQTKDKEADSDQDSDVSDESEEFTMDDLKDGILKIGKLFIRAKGSKGSKNWQVLKDPAVNGEWRATAATVKSDNDNFILSLYDNTSCKSIDIIPIASINRCDIQIDDETLFDKKYCFHIRTDLQGTFYLTVDSPSERNLWLSTLKSVAKPEMYGPVQYSMLKPAVQFRAVRTFWIRVVEAKELHGGPSFYCHIYLDDALRARSAVKGSGNSAGGPQWREDFLFMDLPSFYCGTSVGIFNQNKMLKDTLVGQAVVPIPTLRRGETYDGWYPILSNQQDLTACSILKSQTPLMAAGGAGTATAAGGSDYVQSQPLQKVGNLRLKLRYDEIVVLPSAAYERLLNLLLNYENHLIFDLAGVSRNLEWLSETVLKIFLTQKNKVLPWFDYLARHEVRQTDDSNILFRGNSVFTKSLDAYMKIVGLAYVEDTIGTLVRNICQYHVTCEVDPAKLAEDEDVGAQWKILLLYVRILWSSIEQSKPRCPRELKVAFSRLRKIIEEKFGNKIDPNSASPARYTCVSGFFFLRLICPAILSPKLYGLVKENPEPKVHRTLTLLAKSVQCLANLSGFGVKEPHMSPMNEFVMENSSALMEFIDFIATCKEDDTFAHSSAPSSKIQTLAQSHVFHSPLAPYLVDVDKELSAVSFFISRFRQDILDMAKGQQCLSSPEILRALVEECDELDKKTRACWTSGFLEVTQYPSLGHISKA</sequence>
<protein>
    <recommendedName>
        <fullName evidence="8">Rho GTPase activation protein</fullName>
    </recommendedName>
</protein>
<feature type="region of interest" description="Disordered" evidence="2">
    <location>
        <begin position="71"/>
        <end position="95"/>
    </location>
</feature>
<dbReference type="Pfam" id="PF16746">
    <property type="entry name" value="BAR_3"/>
    <property type="match status" value="1"/>
</dbReference>
<dbReference type="InterPro" id="IPR035892">
    <property type="entry name" value="C2_domain_sf"/>
</dbReference>
<keyword evidence="7" id="KW-1185">Reference proteome</keyword>
<name>A0A4P9ZWN1_9FUNG</name>
<dbReference type="PANTHER" id="PTHR10194">
    <property type="entry name" value="RAS GTPASE-ACTIVATING PROTEINS"/>
    <property type="match status" value="1"/>
</dbReference>
<dbReference type="InterPro" id="IPR001849">
    <property type="entry name" value="PH_domain"/>
</dbReference>
<dbReference type="EMBL" id="ML002415">
    <property type="protein sequence ID" value="RKP38023.1"/>
    <property type="molecule type" value="Genomic_DNA"/>
</dbReference>
<dbReference type="SUPFAM" id="SSF50729">
    <property type="entry name" value="PH domain-like"/>
    <property type="match status" value="1"/>
</dbReference>
<dbReference type="SUPFAM" id="SSF103657">
    <property type="entry name" value="BAR/IMD domain-like"/>
    <property type="match status" value="1"/>
</dbReference>
<feature type="compositionally biased region" description="Acidic residues" evidence="2">
    <location>
        <begin position="438"/>
        <end position="450"/>
    </location>
</feature>
<dbReference type="Proteomes" id="UP000268162">
    <property type="component" value="Unassembled WGS sequence"/>
</dbReference>
<dbReference type="PROSITE" id="PS50018">
    <property type="entry name" value="RAS_GTPASE_ACTIV_2"/>
    <property type="match status" value="1"/>
</dbReference>
<reference evidence="7" key="1">
    <citation type="journal article" date="2018" name="Nat. Microbiol.">
        <title>Leveraging single-cell genomics to expand the fungal tree of life.</title>
        <authorList>
            <person name="Ahrendt S.R."/>
            <person name="Quandt C.A."/>
            <person name="Ciobanu D."/>
            <person name="Clum A."/>
            <person name="Salamov A."/>
            <person name="Andreopoulos B."/>
            <person name="Cheng J.F."/>
            <person name="Woyke T."/>
            <person name="Pelin A."/>
            <person name="Henrissat B."/>
            <person name="Reynolds N.K."/>
            <person name="Benny G.L."/>
            <person name="Smith M.E."/>
            <person name="James T.Y."/>
            <person name="Grigoriev I.V."/>
        </authorList>
    </citation>
    <scope>NUCLEOTIDE SEQUENCE [LARGE SCALE GENOMIC DNA]</scope>
    <source>
        <strain evidence="7">RSA 468</strain>
    </source>
</reference>
<dbReference type="SUPFAM" id="SSF48350">
    <property type="entry name" value="GTPase activation domain, GAP"/>
    <property type="match status" value="1"/>
</dbReference>
<dbReference type="InterPro" id="IPR004148">
    <property type="entry name" value="BAR_dom"/>
</dbReference>
<evidence type="ECO:0000256" key="2">
    <source>
        <dbReference type="SAM" id="MobiDB-lite"/>
    </source>
</evidence>
<dbReference type="Gene3D" id="2.60.40.150">
    <property type="entry name" value="C2 domain"/>
    <property type="match status" value="1"/>
</dbReference>
<dbReference type="PROSITE" id="PS50003">
    <property type="entry name" value="PH_DOMAIN"/>
    <property type="match status" value="1"/>
</dbReference>
<dbReference type="GO" id="GO:0005737">
    <property type="term" value="C:cytoplasm"/>
    <property type="evidence" value="ECO:0007669"/>
    <property type="project" value="InterPro"/>
</dbReference>
<dbReference type="InterPro" id="IPR011993">
    <property type="entry name" value="PH-like_dom_sf"/>
</dbReference>
<organism evidence="6 7">
    <name type="scientific">Dimargaris cristalligena</name>
    <dbReference type="NCBI Taxonomy" id="215637"/>
    <lineage>
        <taxon>Eukaryota</taxon>
        <taxon>Fungi</taxon>
        <taxon>Fungi incertae sedis</taxon>
        <taxon>Zoopagomycota</taxon>
        <taxon>Kickxellomycotina</taxon>
        <taxon>Dimargaritomycetes</taxon>
        <taxon>Dimargaritales</taxon>
        <taxon>Dimargaritaceae</taxon>
        <taxon>Dimargaris</taxon>
    </lineage>
</organism>
<evidence type="ECO:0000313" key="6">
    <source>
        <dbReference type="EMBL" id="RKP38023.1"/>
    </source>
</evidence>
<dbReference type="InterPro" id="IPR000008">
    <property type="entry name" value="C2_dom"/>
</dbReference>
<dbReference type="Pfam" id="PF00169">
    <property type="entry name" value="PH"/>
    <property type="match status" value="1"/>
</dbReference>
<dbReference type="PANTHER" id="PTHR10194:SF60">
    <property type="entry name" value="RAS GTPASE-ACTIVATING PROTEIN RASKOL"/>
    <property type="match status" value="1"/>
</dbReference>
<evidence type="ECO:0000259" key="4">
    <source>
        <dbReference type="PROSITE" id="PS50004"/>
    </source>
</evidence>
<feature type="domain" description="PH" evidence="3">
    <location>
        <begin position="459"/>
        <end position="577"/>
    </location>
</feature>
<dbReference type="SMART" id="SM00323">
    <property type="entry name" value="RasGAP"/>
    <property type="match status" value="1"/>
</dbReference>
<evidence type="ECO:0000313" key="7">
    <source>
        <dbReference type="Proteomes" id="UP000268162"/>
    </source>
</evidence>
<keyword evidence="1" id="KW-0343">GTPase activation</keyword>
<dbReference type="STRING" id="215637.A0A4P9ZWN1"/>
<dbReference type="AlphaFoldDB" id="A0A4P9ZWN1"/>